<dbReference type="AlphaFoldDB" id="A0A2V3DU06"/>
<proteinExistence type="predicted"/>
<keyword evidence="1" id="KW-0808">Transferase</keyword>
<name>A0A2V3DU06_9MICC</name>
<dbReference type="Proteomes" id="UP000246303">
    <property type="component" value="Unassembled WGS sequence"/>
</dbReference>
<dbReference type="RefSeq" id="WP_110105211.1">
    <property type="nucleotide sequence ID" value="NZ_JACBZZ010000001.1"/>
</dbReference>
<organism evidence="1 2">
    <name type="scientific">Arthrobacter psychrochitiniphilus</name>
    <dbReference type="NCBI Taxonomy" id="291045"/>
    <lineage>
        <taxon>Bacteria</taxon>
        <taxon>Bacillati</taxon>
        <taxon>Actinomycetota</taxon>
        <taxon>Actinomycetes</taxon>
        <taxon>Micrococcales</taxon>
        <taxon>Micrococcaceae</taxon>
        <taxon>Arthrobacter</taxon>
    </lineage>
</organism>
<dbReference type="OrthoDB" id="9815890at2"/>
<evidence type="ECO:0000313" key="2">
    <source>
        <dbReference type="Proteomes" id="UP000246303"/>
    </source>
</evidence>
<dbReference type="Gene3D" id="3.40.250.10">
    <property type="entry name" value="Rhodanese-like domain"/>
    <property type="match status" value="1"/>
</dbReference>
<dbReference type="Pfam" id="PF00581">
    <property type="entry name" value="Rhodanese"/>
    <property type="match status" value="1"/>
</dbReference>
<dbReference type="EMBL" id="QHLZ01000002">
    <property type="protein sequence ID" value="PXA66897.1"/>
    <property type="molecule type" value="Genomic_DNA"/>
</dbReference>
<dbReference type="PANTHER" id="PTHR45431:SF3">
    <property type="entry name" value="RHODANESE-LIKE DOMAIN-CONTAINING PROTEIN 15, CHLOROPLASTIC"/>
    <property type="match status" value="1"/>
</dbReference>
<keyword evidence="2" id="KW-1185">Reference proteome</keyword>
<accession>A0A2V3DU06</accession>
<dbReference type="InterPro" id="IPR001763">
    <property type="entry name" value="Rhodanese-like_dom"/>
</dbReference>
<dbReference type="SUPFAM" id="SSF52821">
    <property type="entry name" value="Rhodanese/Cell cycle control phosphatase"/>
    <property type="match status" value="1"/>
</dbReference>
<dbReference type="GO" id="GO:0016740">
    <property type="term" value="F:transferase activity"/>
    <property type="evidence" value="ECO:0007669"/>
    <property type="project" value="UniProtKB-KW"/>
</dbReference>
<evidence type="ECO:0000313" key="1">
    <source>
        <dbReference type="EMBL" id="PXA66897.1"/>
    </source>
</evidence>
<reference evidence="1 2" key="1">
    <citation type="submission" date="2018-05" db="EMBL/GenBank/DDBJ databases">
        <title>Genetic diversity of glacier-inhabiting Cryobacterium bacteria in China and description of Cryobacterium mengkeensis sp. nov. and Arthrobacter glacialis sp. nov.</title>
        <authorList>
            <person name="Liu Q."/>
            <person name="Xin Y.-H."/>
        </authorList>
    </citation>
    <scope>NUCLEOTIDE SEQUENCE [LARGE SCALE GENOMIC DNA]</scope>
    <source>
        <strain evidence="1 2">GP3</strain>
    </source>
</reference>
<sequence length="130" mass="13862">MSYAGDVSPGTAWEAVAAGATLVDVRTEGEWAHIGVPDTSTLKSEPVFIQWNLATGARNPDFLAELAAAVPPEKQLIVLCRSGARSIAAAEAATAAGYTAYNVLEGFEGETDPYGDRILNGWKNRNLPWR</sequence>
<dbReference type="PROSITE" id="PS50206">
    <property type="entry name" value="RHODANESE_3"/>
    <property type="match status" value="1"/>
</dbReference>
<dbReference type="InterPro" id="IPR052367">
    <property type="entry name" value="Thiosulfate_ST/Rhodanese-like"/>
</dbReference>
<dbReference type="SMART" id="SM00450">
    <property type="entry name" value="RHOD"/>
    <property type="match status" value="1"/>
</dbReference>
<protein>
    <submittedName>
        <fullName evidence="1">Sulfurtransferase</fullName>
    </submittedName>
</protein>
<gene>
    <name evidence="1" type="ORF">CVS29_04910</name>
</gene>
<dbReference type="InterPro" id="IPR036873">
    <property type="entry name" value="Rhodanese-like_dom_sf"/>
</dbReference>
<comment type="caution">
    <text evidence="1">The sequence shown here is derived from an EMBL/GenBank/DDBJ whole genome shotgun (WGS) entry which is preliminary data.</text>
</comment>
<dbReference type="PANTHER" id="PTHR45431">
    <property type="entry name" value="RHODANESE-LIKE DOMAIN-CONTAINING PROTEIN 15, CHLOROPLASTIC"/>
    <property type="match status" value="1"/>
</dbReference>